<reference evidence="1 2" key="1">
    <citation type="submission" date="2019-10" db="EMBL/GenBank/DDBJ databases">
        <title>Whole genome shotgun sequence of Acrocarpospora pleiomorpha NBRC 16267.</title>
        <authorList>
            <person name="Ichikawa N."/>
            <person name="Kimura A."/>
            <person name="Kitahashi Y."/>
            <person name="Komaki H."/>
            <person name="Oguchi A."/>
        </authorList>
    </citation>
    <scope>NUCLEOTIDE SEQUENCE [LARGE SCALE GENOMIC DNA]</scope>
    <source>
        <strain evidence="1 2">NBRC 16267</strain>
    </source>
</reference>
<sequence length="184" mass="20209">MAYATAEEFAVLLGRGEDGLTENERARAELNLELATGEIDNATGQSLQLASQTETLDGPGGRHLILPRWPVTAIDSVTVLDEDDEPTELVYGTDYRWSTNGILTRRRCYWPCRQRSVIVAWTAGHAPIPAVARSICLRLARSGWENPAGKTSERLADWQAAWAVAGIALTTEEINRLGPYSART</sequence>
<dbReference type="RefSeq" id="WP_155343317.1">
    <property type="nucleotide sequence ID" value="NZ_BAAAHM010000017.1"/>
</dbReference>
<dbReference type="Proteomes" id="UP000377595">
    <property type="component" value="Unassembled WGS sequence"/>
</dbReference>
<dbReference type="AlphaFoldDB" id="A0A5M3XBY6"/>
<comment type="caution">
    <text evidence="1">The sequence shown here is derived from an EMBL/GenBank/DDBJ whole genome shotgun (WGS) entry which is preliminary data.</text>
</comment>
<gene>
    <name evidence="1" type="ORF">Aple_010710</name>
</gene>
<dbReference type="OrthoDB" id="4198058at2"/>
<evidence type="ECO:0000313" key="1">
    <source>
        <dbReference type="EMBL" id="GES18176.1"/>
    </source>
</evidence>
<protein>
    <submittedName>
        <fullName evidence="1">Uncharacterized protein</fullName>
    </submittedName>
</protein>
<accession>A0A5M3XBY6</accession>
<evidence type="ECO:0000313" key="2">
    <source>
        <dbReference type="Proteomes" id="UP000377595"/>
    </source>
</evidence>
<name>A0A5M3XBY6_9ACTN</name>
<keyword evidence="2" id="KW-1185">Reference proteome</keyword>
<proteinExistence type="predicted"/>
<organism evidence="1 2">
    <name type="scientific">Acrocarpospora pleiomorpha</name>
    <dbReference type="NCBI Taxonomy" id="90975"/>
    <lineage>
        <taxon>Bacteria</taxon>
        <taxon>Bacillati</taxon>
        <taxon>Actinomycetota</taxon>
        <taxon>Actinomycetes</taxon>
        <taxon>Streptosporangiales</taxon>
        <taxon>Streptosporangiaceae</taxon>
        <taxon>Acrocarpospora</taxon>
    </lineage>
</organism>
<dbReference type="EMBL" id="BLAF01000006">
    <property type="protein sequence ID" value="GES18176.1"/>
    <property type="molecule type" value="Genomic_DNA"/>
</dbReference>